<name>A0A6I3L7Z5_9NOCA</name>
<feature type="signal peptide" evidence="1">
    <location>
        <begin position="1"/>
        <end position="31"/>
    </location>
</feature>
<comment type="caution">
    <text evidence="2">The sequence shown here is derived from an EMBL/GenBank/DDBJ whole genome shotgun (WGS) entry which is preliminary data.</text>
</comment>
<keyword evidence="3" id="KW-1185">Reference proteome</keyword>
<dbReference type="AlphaFoldDB" id="A0A6I3L7Z5"/>
<organism evidence="2 3">
    <name type="scientific">Nocardia aurantiaca</name>
    <dbReference type="NCBI Taxonomy" id="2675850"/>
    <lineage>
        <taxon>Bacteria</taxon>
        <taxon>Bacillati</taxon>
        <taxon>Actinomycetota</taxon>
        <taxon>Actinomycetes</taxon>
        <taxon>Mycobacteriales</taxon>
        <taxon>Nocardiaceae</taxon>
        <taxon>Nocardia</taxon>
    </lineage>
</organism>
<dbReference type="Proteomes" id="UP000432464">
    <property type="component" value="Unassembled WGS sequence"/>
</dbReference>
<sequence length="142" mass="14491">MKKTKKALRRAAAGVALLSAAIPLSTGTANASGGFNVMIGSATADIYGCELTGESCEVSVGNLTDWATPVTVSVDGTLLGTITLPGSCCPGFTGVIWTPEKAGKHTLTAQQGIQTATLTVNIVDYNSLQGILKRYLGINTGS</sequence>
<feature type="chain" id="PRO_5026064462" evidence="1">
    <location>
        <begin position="32"/>
        <end position="142"/>
    </location>
</feature>
<proteinExistence type="predicted"/>
<accession>A0A6I3L7Z5</accession>
<protein>
    <submittedName>
        <fullName evidence="2">Uncharacterized protein</fullName>
    </submittedName>
</protein>
<gene>
    <name evidence="2" type="ORF">GLP40_32935</name>
</gene>
<evidence type="ECO:0000313" key="2">
    <source>
        <dbReference type="EMBL" id="MTE17528.1"/>
    </source>
</evidence>
<dbReference type="EMBL" id="WMBB01000030">
    <property type="protein sequence ID" value="MTE17528.1"/>
    <property type="molecule type" value="Genomic_DNA"/>
</dbReference>
<evidence type="ECO:0000256" key="1">
    <source>
        <dbReference type="SAM" id="SignalP"/>
    </source>
</evidence>
<reference evidence="2 3" key="1">
    <citation type="submission" date="2019-11" db="EMBL/GenBank/DDBJ databases">
        <title>Nocardia sp. nov. CT2-14 isolated from soil.</title>
        <authorList>
            <person name="Kanchanasin P."/>
            <person name="Tanasupawat S."/>
            <person name="Yuki M."/>
            <person name="Kudo T."/>
        </authorList>
    </citation>
    <scope>NUCLEOTIDE SEQUENCE [LARGE SCALE GENOMIC DNA]</scope>
    <source>
        <strain evidence="2 3">CT2-14</strain>
    </source>
</reference>
<keyword evidence="1" id="KW-0732">Signal</keyword>
<dbReference type="RefSeq" id="WP_154791941.1">
    <property type="nucleotide sequence ID" value="NZ_WMBB01000030.1"/>
</dbReference>
<evidence type="ECO:0000313" key="3">
    <source>
        <dbReference type="Proteomes" id="UP000432464"/>
    </source>
</evidence>